<sequence>MEEEERRLMQQEDKRILDDNVKSINCEIAPNLISIDDLKDKSILAFKGNLNQQDIKLLRQRKFVIKDKPTPSERISASSSLKEFHKTNPAHSNQRNPYIKHLLKPSKNMIKRLIEENKRKRALEISQTMEKFKDIICDRERLTNIRIKKEIKNSTSANRAKKNDEMFIKRIQQTRADSFERSVSRKARTQTMMRKANPKPKKVARLMSAKPQFPGRVSECKRLMNYKTLNTEKNLSDYDYANTAEQSLAKIKDFNYGSDYNSSIVETQRFSEVKPRVKSSYSKFRGFKI</sequence>
<organism evidence="2 3">
    <name type="scientific">Euplotes crassus</name>
    <dbReference type="NCBI Taxonomy" id="5936"/>
    <lineage>
        <taxon>Eukaryota</taxon>
        <taxon>Sar</taxon>
        <taxon>Alveolata</taxon>
        <taxon>Ciliophora</taxon>
        <taxon>Intramacronucleata</taxon>
        <taxon>Spirotrichea</taxon>
        <taxon>Hypotrichia</taxon>
        <taxon>Euplotida</taxon>
        <taxon>Euplotidae</taxon>
        <taxon>Moneuplotes</taxon>
    </lineage>
</organism>
<protein>
    <submittedName>
        <fullName evidence="2">Uncharacterized protein</fullName>
    </submittedName>
</protein>
<comment type="caution">
    <text evidence="2">The sequence shown here is derived from an EMBL/GenBank/DDBJ whole genome shotgun (WGS) entry which is preliminary data.</text>
</comment>
<gene>
    <name evidence="2" type="ORF">ECRASSUSDP1_LOCUS3156</name>
</gene>
<feature type="region of interest" description="Disordered" evidence="1">
    <location>
        <begin position="69"/>
        <end position="95"/>
    </location>
</feature>
<dbReference type="Proteomes" id="UP001295684">
    <property type="component" value="Unassembled WGS sequence"/>
</dbReference>
<dbReference type="EMBL" id="CAMPGE010003020">
    <property type="protein sequence ID" value="CAI2361843.1"/>
    <property type="molecule type" value="Genomic_DNA"/>
</dbReference>
<reference evidence="2" key="1">
    <citation type="submission" date="2023-07" db="EMBL/GenBank/DDBJ databases">
        <authorList>
            <consortium name="AG Swart"/>
            <person name="Singh M."/>
            <person name="Singh A."/>
            <person name="Seah K."/>
            <person name="Emmerich C."/>
        </authorList>
    </citation>
    <scope>NUCLEOTIDE SEQUENCE</scope>
    <source>
        <strain evidence="2">DP1</strain>
    </source>
</reference>
<evidence type="ECO:0000256" key="1">
    <source>
        <dbReference type="SAM" id="MobiDB-lite"/>
    </source>
</evidence>
<feature type="region of interest" description="Disordered" evidence="1">
    <location>
        <begin position="178"/>
        <end position="201"/>
    </location>
</feature>
<name>A0AAD1X3L7_EUPCR</name>
<evidence type="ECO:0000313" key="2">
    <source>
        <dbReference type="EMBL" id="CAI2361843.1"/>
    </source>
</evidence>
<proteinExistence type="predicted"/>
<dbReference type="AlphaFoldDB" id="A0AAD1X3L7"/>
<accession>A0AAD1X3L7</accession>
<evidence type="ECO:0000313" key="3">
    <source>
        <dbReference type="Proteomes" id="UP001295684"/>
    </source>
</evidence>
<keyword evidence="3" id="KW-1185">Reference proteome</keyword>